<dbReference type="Proteomes" id="UP000078572">
    <property type="component" value="Chromosome 2"/>
</dbReference>
<evidence type="ECO:0000313" key="1">
    <source>
        <dbReference type="EMBL" id="ANJ76233.1"/>
    </source>
</evidence>
<proteinExistence type="predicted"/>
<dbReference type="OrthoDB" id="5443440at2"/>
<dbReference type="GO" id="GO:0016787">
    <property type="term" value="F:hydrolase activity"/>
    <property type="evidence" value="ECO:0007669"/>
    <property type="project" value="UniProtKB-KW"/>
</dbReference>
<dbReference type="AlphaFoldDB" id="A0A192A7B8"/>
<keyword evidence="1" id="KW-0378">Hydrolase</keyword>
<name>A0A192A7B8_9RALS</name>
<dbReference type="InterPro" id="IPR001279">
    <property type="entry name" value="Metallo-B-lactamas"/>
</dbReference>
<organism evidence="1 2">
    <name type="scientific">Ralstonia insidiosa</name>
    <dbReference type="NCBI Taxonomy" id="190721"/>
    <lineage>
        <taxon>Bacteria</taxon>
        <taxon>Pseudomonadati</taxon>
        <taxon>Pseudomonadota</taxon>
        <taxon>Betaproteobacteria</taxon>
        <taxon>Burkholderiales</taxon>
        <taxon>Burkholderiaceae</taxon>
        <taxon>Ralstonia</taxon>
    </lineage>
</organism>
<evidence type="ECO:0000313" key="2">
    <source>
        <dbReference type="Proteomes" id="UP000078572"/>
    </source>
</evidence>
<sequence>MSTTAGNAVPHVPVQRVDFGRVSVFFGEKSGKYPDGNQVLIRGSDTRAAFDTPIVSNHIGPEFDATELVVMGHAHEDHMAGLHRLPHASVYVNEADLAAVHSWDGMVAHYGLDEAHAPAMLANIQRDFFYAPRLDALGYVDGASWDVGQTQIRAIHMPGHTAGHTVLLVEPEGVAFIGDIDLTGFGPYYGDACSSLRDFRRSLALLPQIPAKVWVTSHHRGVYTDRAHFLRDLAAYAAKLDARERRLLTLLNESPKTLEQLVEQRLLYPPGYESLWAVSAETRTISQHLDELLADGRVLVDAQGVYHPS</sequence>
<dbReference type="Gene3D" id="3.60.15.10">
    <property type="entry name" value="Ribonuclease Z/Hydroxyacylglutathione hydrolase-like"/>
    <property type="match status" value="1"/>
</dbReference>
<keyword evidence="2" id="KW-1185">Reference proteome</keyword>
<accession>A0A192A7B8</accession>
<dbReference type="InterPro" id="IPR036866">
    <property type="entry name" value="RibonucZ/Hydroxyglut_hydro"/>
</dbReference>
<dbReference type="PANTHER" id="PTHR23131:SF0">
    <property type="entry name" value="ENDORIBONUCLEASE LACTB2"/>
    <property type="match status" value="1"/>
</dbReference>
<dbReference type="InterPro" id="IPR050662">
    <property type="entry name" value="Sec-metab_biosynth-thioest"/>
</dbReference>
<dbReference type="STRING" id="190721.ACS15_5770"/>
<dbReference type="EMBL" id="CP016023">
    <property type="protein sequence ID" value="ANJ76233.1"/>
    <property type="molecule type" value="Genomic_DNA"/>
</dbReference>
<protein>
    <submittedName>
        <fullName evidence="1">MBL fold metallo-hydrolase</fullName>
    </submittedName>
</protein>
<dbReference type="PANTHER" id="PTHR23131">
    <property type="entry name" value="ENDORIBONUCLEASE LACTB2"/>
    <property type="match status" value="1"/>
</dbReference>
<gene>
    <name evidence="1" type="ORF">A9Y76_26585</name>
</gene>
<reference evidence="2" key="1">
    <citation type="submission" date="2016-06" db="EMBL/GenBank/DDBJ databases">
        <authorList>
            <person name="Xu Y."/>
            <person name="Nagy A."/>
            <person name="Yan X."/>
            <person name="Kim S.W."/>
            <person name="Haley B."/>
            <person name="Liu N.T."/>
            <person name="Nou X."/>
        </authorList>
    </citation>
    <scope>NUCLEOTIDE SEQUENCE [LARGE SCALE GENOMIC DNA]</scope>
    <source>
        <strain evidence="2">ATCC 49129</strain>
    </source>
</reference>
<dbReference type="SMART" id="SM00849">
    <property type="entry name" value="Lactamase_B"/>
    <property type="match status" value="1"/>
</dbReference>
<dbReference type="SUPFAM" id="SSF56281">
    <property type="entry name" value="Metallo-hydrolase/oxidoreductase"/>
    <property type="match status" value="1"/>
</dbReference>